<dbReference type="EMBL" id="BSFN01000020">
    <property type="protein sequence ID" value="GLK91399.1"/>
    <property type="molecule type" value="Genomic_DNA"/>
</dbReference>
<evidence type="ECO:0000313" key="2">
    <source>
        <dbReference type="Proteomes" id="UP001143328"/>
    </source>
</evidence>
<accession>A0A9W6KCA3</accession>
<dbReference type="Proteomes" id="UP001143328">
    <property type="component" value="Unassembled WGS sequence"/>
</dbReference>
<name>A0A9W6KCA3_9PSED</name>
<gene>
    <name evidence="1" type="ORF">GCM10017655_44630</name>
</gene>
<evidence type="ECO:0000313" key="1">
    <source>
        <dbReference type="EMBL" id="GLK91399.1"/>
    </source>
</evidence>
<dbReference type="RefSeq" id="WP_271197650.1">
    <property type="nucleotide sequence ID" value="NZ_BSFN01000020.1"/>
</dbReference>
<comment type="caution">
    <text evidence="1">The sequence shown here is derived from an EMBL/GenBank/DDBJ whole genome shotgun (WGS) entry which is preliminary data.</text>
</comment>
<proteinExistence type="predicted"/>
<organism evidence="1 2">
    <name type="scientific">Pseudomonas turukhanskensis</name>
    <dbReference type="NCBI Taxonomy" id="1806536"/>
    <lineage>
        <taxon>Bacteria</taxon>
        <taxon>Pseudomonadati</taxon>
        <taxon>Pseudomonadota</taxon>
        <taxon>Gammaproteobacteria</taxon>
        <taxon>Pseudomonadales</taxon>
        <taxon>Pseudomonadaceae</taxon>
        <taxon>Pseudomonas</taxon>
    </lineage>
</organism>
<sequence>MSNPKSHTGKKQGTVVALQHSHPEQALEGLNRITGLNFARWPESLVPHTAAVATQDADAEFAPERVSCNGTPR</sequence>
<dbReference type="AlphaFoldDB" id="A0A9W6KCA3"/>
<reference evidence="1" key="1">
    <citation type="journal article" date="2014" name="Int. J. Syst. Evol. Microbiol.">
        <title>Complete genome sequence of Corynebacterium casei LMG S-19264T (=DSM 44701T), isolated from a smear-ripened cheese.</title>
        <authorList>
            <consortium name="US DOE Joint Genome Institute (JGI-PGF)"/>
            <person name="Walter F."/>
            <person name="Albersmeier A."/>
            <person name="Kalinowski J."/>
            <person name="Ruckert C."/>
        </authorList>
    </citation>
    <scope>NUCLEOTIDE SEQUENCE</scope>
    <source>
        <strain evidence="1">VKM B-2935</strain>
    </source>
</reference>
<reference evidence="1" key="2">
    <citation type="submission" date="2023-01" db="EMBL/GenBank/DDBJ databases">
        <authorList>
            <person name="Sun Q."/>
            <person name="Evtushenko L."/>
        </authorList>
    </citation>
    <scope>NUCLEOTIDE SEQUENCE</scope>
    <source>
        <strain evidence="1">VKM B-2935</strain>
    </source>
</reference>
<keyword evidence="2" id="KW-1185">Reference proteome</keyword>
<protein>
    <submittedName>
        <fullName evidence="1">Uncharacterized protein</fullName>
    </submittedName>
</protein>